<evidence type="ECO:0000313" key="2">
    <source>
        <dbReference type="EMBL" id="KAF4611775.1"/>
    </source>
</evidence>
<evidence type="ECO:0000313" key="3">
    <source>
        <dbReference type="Proteomes" id="UP000521872"/>
    </source>
</evidence>
<dbReference type="InterPro" id="IPR036291">
    <property type="entry name" value="NAD(P)-bd_dom_sf"/>
</dbReference>
<protein>
    <recommendedName>
        <fullName evidence="4">Short-chain dehydrogenase</fullName>
    </recommendedName>
</protein>
<organism evidence="2 3">
    <name type="scientific">Agrocybe pediades</name>
    <dbReference type="NCBI Taxonomy" id="84607"/>
    <lineage>
        <taxon>Eukaryota</taxon>
        <taxon>Fungi</taxon>
        <taxon>Dikarya</taxon>
        <taxon>Basidiomycota</taxon>
        <taxon>Agaricomycotina</taxon>
        <taxon>Agaricomycetes</taxon>
        <taxon>Agaricomycetidae</taxon>
        <taxon>Agaricales</taxon>
        <taxon>Agaricineae</taxon>
        <taxon>Strophariaceae</taxon>
        <taxon>Agrocybe</taxon>
    </lineage>
</organism>
<name>A0A8H4VKX4_9AGAR</name>
<evidence type="ECO:0008006" key="4">
    <source>
        <dbReference type="Google" id="ProtNLM"/>
    </source>
</evidence>
<keyword evidence="3" id="KW-1185">Reference proteome</keyword>
<dbReference type="Pfam" id="PF00106">
    <property type="entry name" value="adh_short"/>
    <property type="match status" value="1"/>
</dbReference>
<comment type="caution">
    <text evidence="2">The sequence shown here is derived from an EMBL/GenBank/DDBJ whole genome shotgun (WGS) entry which is preliminary data.</text>
</comment>
<dbReference type="InterPro" id="IPR002347">
    <property type="entry name" value="SDR_fam"/>
</dbReference>
<gene>
    <name evidence="2" type="ORF">D9613_003927</name>
</gene>
<dbReference type="AlphaFoldDB" id="A0A8H4VKX4"/>
<dbReference type="PRINTS" id="PR00081">
    <property type="entry name" value="GDHRDH"/>
</dbReference>
<proteinExistence type="predicted"/>
<dbReference type="Gene3D" id="3.40.50.720">
    <property type="entry name" value="NAD(P)-binding Rossmann-like Domain"/>
    <property type="match status" value="1"/>
</dbReference>
<dbReference type="PANTHER" id="PTHR43157">
    <property type="entry name" value="PHOSPHATIDYLINOSITOL-GLYCAN BIOSYNTHESIS CLASS F PROTEIN-RELATED"/>
    <property type="match status" value="1"/>
</dbReference>
<evidence type="ECO:0000256" key="1">
    <source>
        <dbReference type="ARBA" id="ARBA00023002"/>
    </source>
</evidence>
<dbReference type="GO" id="GO:0016491">
    <property type="term" value="F:oxidoreductase activity"/>
    <property type="evidence" value="ECO:0007669"/>
    <property type="project" value="UniProtKB-KW"/>
</dbReference>
<dbReference type="SUPFAM" id="SSF51735">
    <property type="entry name" value="NAD(P)-binding Rossmann-fold domains"/>
    <property type="match status" value="1"/>
</dbReference>
<reference evidence="2 3" key="1">
    <citation type="submission" date="2019-12" db="EMBL/GenBank/DDBJ databases">
        <authorList>
            <person name="Floudas D."/>
            <person name="Bentzer J."/>
            <person name="Ahren D."/>
            <person name="Johansson T."/>
            <person name="Persson P."/>
            <person name="Tunlid A."/>
        </authorList>
    </citation>
    <scope>NUCLEOTIDE SEQUENCE [LARGE SCALE GENOMIC DNA]</scope>
    <source>
        <strain evidence="2 3">CBS 102.39</strain>
    </source>
</reference>
<dbReference type="Proteomes" id="UP000521872">
    <property type="component" value="Unassembled WGS sequence"/>
</dbReference>
<sequence>MKLTFFDFIKGQLGEKVPPAPTKDLKGQTVVVTGANIGIGFEAAKHFARMNPGKLIIACRSKARGEEALLSIRADTGCTTAELRLLDLSNFASVKSFVQMFEDNNDRLDILVENAAIYMAKAAAEFTEDGWETSVYVNNLATSLLALLLLPRMIDTAKKFNINPRLVVVGSEVHYWTKFAEKDVFSENFFRTYAYKDSKLLRGRLDKLRYYDTKLLNIFFTRSLAEKLGKGPVIVNTVNPGFCLSNLRRDADGLQAILFWVFDTFLARTAEQGSRQLVWAAIGQNGDLDELRGAYISSMEVMEPSDYIVAGNGKAVQDKLWDDLLAELSQVDAKVTDVVRDYLSQ</sequence>
<keyword evidence="1" id="KW-0560">Oxidoreductase</keyword>
<dbReference type="EMBL" id="JAACJL010000057">
    <property type="protein sequence ID" value="KAF4611775.1"/>
    <property type="molecule type" value="Genomic_DNA"/>
</dbReference>
<dbReference type="PANTHER" id="PTHR43157:SF31">
    <property type="entry name" value="PHOSPHATIDYLINOSITOL-GLYCAN BIOSYNTHESIS CLASS F PROTEIN"/>
    <property type="match status" value="1"/>
</dbReference>
<accession>A0A8H4VKX4</accession>